<dbReference type="InterPro" id="IPR036875">
    <property type="entry name" value="Znf_CCHC_sf"/>
</dbReference>
<keyword evidence="5" id="KW-1185">Reference proteome</keyword>
<keyword evidence="1" id="KW-0863">Zinc-finger</keyword>
<dbReference type="SUPFAM" id="SSF57756">
    <property type="entry name" value="Retrovirus zinc finger-like domains"/>
    <property type="match status" value="1"/>
</dbReference>
<keyword evidence="1" id="KW-0479">Metal-binding</keyword>
<dbReference type="Proteomes" id="UP001358586">
    <property type="component" value="Chromosome 13"/>
</dbReference>
<keyword evidence="1" id="KW-0862">Zinc</keyword>
<dbReference type="InterPro" id="IPR025836">
    <property type="entry name" value="Zn_knuckle_CX2CX4HX4C"/>
</dbReference>
<protein>
    <recommendedName>
        <fullName evidence="3">CCHC-type domain-containing protein</fullName>
    </recommendedName>
</protein>
<accession>A0ABR0MH45</accession>
<evidence type="ECO:0000256" key="1">
    <source>
        <dbReference type="PROSITE-ProRule" id="PRU00047"/>
    </source>
</evidence>
<dbReference type="PROSITE" id="PS50158">
    <property type="entry name" value="ZF_CCHC"/>
    <property type="match status" value="1"/>
</dbReference>
<comment type="caution">
    <text evidence="4">The sequence shown here is derived from an EMBL/GenBank/DDBJ whole genome shotgun (WGS) entry which is preliminary data.</text>
</comment>
<organism evidence="4 5">
    <name type="scientific">Gossypium arboreum</name>
    <name type="common">Tree cotton</name>
    <name type="synonym">Gossypium nanking</name>
    <dbReference type="NCBI Taxonomy" id="29729"/>
    <lineage>
        <taxon>Eukaryota</taxon>
        <taxon>Viridiplantae</taxon>
        <taxon>Streptophyta</taxon>
        <taxon>Embryophyta</taxon>
        <taxon>Tracheophyta</taxon>
        <taxon>Spermatophyta</taxon>
        <taxon>Magnoliopsida</taxon>
        <taxon>eudicotyledons</taxon>
        <taxon>Gunneridae</taxon>
        <taxon>Pentapetalae</taxon>
        <taxon>rosids</taxon>
        <taxon>malvids</taxon>
        <taxon>Malvales</taxon>
        <taxon>Malvaceae</taxon>
        <taxon>Malvoideae</taxon>
        <taxon>Gossypium</taxon>
    </lineage>
</organism>
<evidence type="ECO:0000313" key="4">
    <source>
        <dbReference type="EMBL" id="KAK5772395.1"/>
    </source>
</evidence>
<sequence>MTVYARFKYEKLSLFCFICGKLGHGESYCPFRLKIEPLKIVFGWDLSLRAVLRLRNTVVSRWLREADGSQCSDRNMEKNTGRNLGGDFRNQVSNPNLISLGSNQQYPTNGQSNCRNWSKGDSNIAELEHGPMDLVLEEENNLIAALEGKKRQRTVEGGNDIGGPFELTASSGGQSNRAL</sequence>
<gene>
    <name evidence="4" type="ORF">PVK06_048683</name>
</gene>
<reference evidence="4 5" key="1">
    <citation type="submission" date="2023-03" db="EMBL/GenBank/DDBJ databases">
        <title>WGS of Gossypium arboreum.</title>
        <authorList>
            <person name="Yu D."/>
        </authorList>
    </citation>
    <scope>NUCLEOTIDE SEQUENCE [LARGE SCALE GENOMIC DNA]</scope>
    <source>
        <tissue evidence="4">Leaf</tissue>
    </source>
</reference>
<dbReference type="Pfam" id="PF14392">
    <property type="entry name" value="zf-CCHC_4"/>
    <property type="match status" value="1"/>
</dbReference>
<feature type="region of interest" description="Disordered" evidence="2">
    <location>
        <begin position="154"/>
        <end position="179"/>
    </location>
</feature>
<proteinExistence type="predicted"/>
<evidence type="ECO:0000256" key="2">
    <source>
        <dbReference type="SAM" id="MobiDB-lite"/>
    </source>
</evidence>
<dbReference type="EMBL" id="JARKNE010000013">
    <property type="protein sequence ID" value="KAK5772395.1"/>
    <property type="molecule type" value="Genomic_DNA"/>
</dbReference>
<feature type="compositionally biased region" description="Polar residues" evidence="2">
    <location>
        <begin position="168"/>
        <end position="179"/>
    </location>
</feature>
<name>A0ABR0MH45_GOSAR</name>
<dbReference type="InterPro" id="IPR001878">
    <property type="entry name" value="Znf_CCHC"/>
</dbReference>
<evidence type="ECO:0000313" key="5">
    <source>
        <dbReference type="Proteomes" id="UP001358586"/>
    </source>
</evidence>
<feature type="domain" description="CCHC-type" evidence="3">
    <location>
        <begin position="16"/>
        <end position="30"/>
    </location>
</feature>
<evidence type="ECO:0000259" key="3">
    <source>
        <dbReference type="PROSITE" id="PS50158"/>
    </source>
</evidence>